<dbReference type="InterPro" id="IPR000467">
    <property type="entry name" value="G_patch_dom"/>
</dbReference>
<evidence type="ECO:0000256" key="1">
    <source>
        <dbReference type="SAM" id="MobiDB-lite"/>
    </source>
</evidence>
<reference evidence="4 5" key="1">
    <citation type="submission" date="2016-07" db="EMBL/GenBank/DDBJ databases">
        <title>Pervasive Adenine N6-methylation of Active Genes in Fungi.</title>
        <authorList>
            <consortium name="DOE Joint Genome Institute"/>
            <person name="Mondo S.J."/>
            <person name="Dannebaum R.O."/>
            <person name="Kuo R.C."/>
            <person name="Labutti K."/>
            <person name="Haridas S."/>
            <person name="Kuo A."/>
            <person name="Salamov A."/>
            <person name="Ahrendt S.R."/>
            <person name="Lipzen A."/>
            <person name="Sullivan W."/>
            <person name="Andreopoulos W.B."/>
            <person name="Clum A."/>
            <person name="Lindquist E."/>
            <person name="Daum C."/>
            <person name="Ramamoorthy G.K."/>
            <person name="Gryganskyi A."/>
            <person name="Culley D."/>
            <person name="Magnuson J.K."/>
            <person name="James T.Y."/>
            <person name="O'Malley M.A."/>
            <person name="Stajich J.E."/>
            <person name="Spatafora J.W."/>
            <person name="Visel A."/>
            <person name="Grigoriev I.V."/>
        </authorList>
    </citation>
    <scope>NUCLEOTIDE SEQUENCE [LARGE SCALE GENOMIC DNA]</scope>
    <source>
        <strain evidence="4 5">NRRL 1336</strain>
    </source>
</reference>
<dbReference type="STRING" id="90262.A0A1X2INS9"/>
<proteinExistence type="predicted"/>
<dbReference type="EMBL" id="MCGE01000008">
    <property type="protein sequence ID" value="ORZ18924.1"/>
    <property type="molecule type" value="Genomic_DNA"/>
</dbReference>
<dbReference type="GO" id="GO:0003676">
    <property type="term" value="F:nucleic acid binding"/>
    <property type="evidence" value="ECO:0007669"/>
    <property type="project" value="InterPro"/>
</dbReference>
<dbReference type="OrthoDB" id="21470at2759"/>
<feature type="compositionally biased region" description="Low complexity" evidence="1">
    <location>
        <begin position="361"/>
        <end position="372"/>
    </location>
</feature>
<dbReference type="Pfam" id="PF01585">
    <property type="entry name" value="G-patch"/>
    <property type="match status" value="1"/>
</dbReference>
<protein>
    <recommendedName>
        <fullName evidence="6">SMAD/FHA domain-containing protein</fullName>
    </recommendedName>
</protein>
<feature type="domain" description="G-patch" evidence="3">
    <location>
        <begin position="347"/>
        <end position="394"/>
    </location>
</feature>
<feature type="domain" description="FHA" evidence="2">
    <location>
        <begin position="137"/>
        <end position="192"/>
    </location>
</feature>
<dbReference type="InterPro" id="IPR008984">
    <property type="entry name" value="SMAD_FHA_dom_sf"/>
</dbReference>
<dbReference type="Proteomes" id="UP000193560">
    <property type="component" value="Unassembled WGS sequence"/>
</dbReference>
<dbReference type="InterPro" id="IPR053027">
    <property type="entry name" value="AGGF1"/>
</dbReference>
<evidence type="ECO:0000259" key="3">
    <source>
        <dbReference type="PROSITE" id="PS50174"/>
    </source>
</evidence>
<evidence type="ECO:0000313" key="4">
    <source>
        <dbReference type="EMBL" id="ORZ18924.1"/>
    </source>
</evidence>
<organism evidence="4 5">
    <name type="scientific">Absidia repens</name>
    <dbReference type="NCBI Taxonomy" id="90262"/>
    <lineage>
        <taxon>Eukaryota</taxon>
        <taxon>Fungi</taxon>
        <taxon>Fungi incertae sedis</taxon>
        <taxon>Mucoromycota</taxon>
        <taxon>Mucoromycotina</taxon>
        <taxon>Mucoromycetes</taxon>
        <taxon>Mucorales</taxon>
        <taxon>Cunninghamellaceae</taxon>
        <taxon>Absidia</taxon>
    </lineage>
</organism>
<gene>
    <name evidence="4" type="ORF">BCR42DRAFT_411857</name>
</gene>
<feature type="compositionally biased region" description="Low complexity" evidence="1">
    <location>
        <begin position="296"/>
        <end position="305"/>
    </location>
</feature>
<dbReference type="PANTHER" id="PTHR23106">
    <property type="entry name" value="ANGIOGENIC FACTOR WITH G PATCH AND FHA DOMAINS 1"/>
    <property type="match status" value="1"/>
</dbReference>
<feature type="compositionally biased region" description="Low complexity" evidence="1">
    <location>
        <begin position="272"/>
        <end position="281"/>
    </location>
</feature>
<feature type="region of interest" description="Disordered" evidence="1">
    <location>
        <begin position="246"/>
        <end position="327"/>
    </location>
</feature>
<dbReference type="Gene3D" id="2.60.200.20">
    <property type="match status" value="1"/>
</dbReference>
<sequence>MGFSDDLDDYLSATRQRLIHSPSDDISNTNSYDNHTTESTLPDHERYLYNSDRDIWYDTVTDTYSKYDAQRHCYIPVSFSSSRYNDAQQQLNDDDDDDPANNNNNDEPDSDASCRLVVIESTVVPVGQVTVMDANGATIGRDKKEWDTRRMRLRDMQVSKYHCQLFYDQDKHAFAITDVGSQNGTLLNGERLSPAKTSSRPFELKNGDELTLGTTVLQVHLHDHGWPCQQCQTSATSTTTISAVAAAEPTSHGSSEGQEQKQQRLTKPATTKKQWQKQLLQKYDDDTSNTTDQQRHQQQSRQQRQYIDRAQLRRERDPAEVDNEHYHQRRTTAINNEPDAVDLETPVQGKGYDMLRKMGWQSGQGMGMNQQGIVEPLAPKSTPNERAGLGAQNLSKKDRQYQQMKQRYGQS</sequence>
<accession>A0A1X2INS9</accession>
<feature type="region of interest" description="Disordered" evidence="1">
    <location>
        <begin position="84"/>
        <end position="112"/>
    </location>
</feature>
<comment type="caution">
    <text evidence="4">The sequence shown here is derived from an EMBL/GenBank/DDBJ whole genome shotgun (WGS) entry which is preliminary data.</text>
</comment>
<dbReference type="PROSITE" id="PS50006">
    <property type="entry name" value="FHA_DOMAIN"/>
    <property type="match status" value="1"/>
</dbReference>
<name>A0A1X2INS9_9FUNG</name>
<dbReference type="AlphaFoldDB" id="A0A1X2INS9"/>
<feature type="region of interest" description="Disordered" evidence="1">
    <location>
        <begin position="361"/>
        <end position="411"/>
    </location>
</feature>
<keyword evidence="5" id="KW-1185">Reference proteome</keyword>
<evidence type="ECO:0008006" key="6">
    <source>
        <dbReference type="Google" id="ProtNLM"/>
    </source>
</evidence>
<dbReference type="PROSITE" id="PS50174">
    <property type="entry name" value="G_PATCH"/>
    <property type="match status" value="1"/>
</dbReference>
<dbReference type="PANTHER" id="PTHR23106:SF24">
    <property type="entry name" value="ANGIOGENIC FACTOR WITH G PATCH AND FHA DOMAINS 1"/>
    <property type="match status" value="1"/>
</dbReference>
<feature type="compositionally biased region" description="Basic and acidic residues" evidence="1">
    <location>
        <begin position="306"/>
        <end position="326"/>
    </location>
</feature>
<evidence type="ECO:0000313" key="5">
    <source>
        <dbReference type="Proteomes" id="UP000193560"/>
    </source>
</evidence>
<dbReference type="Pfam" id="PF00498">
    <property type="entry name" value="FHA"/>
    <property type="match status" value="1"/>
</dbReference>
<evidence type="ECO:0000259" key="2">
    <source>
        <dbReference type="PROSITE" id="PS50006"/>
    </source>
</evidence>
<feature type="compositionally biased region" description="Polar residues" evidence="1">
    <location>
        <begin position="401"/>
        <end position="411"/>
    </location>
</feature>
<dbReference type="SMART" id="SM00240">
    <property type="entry name" value="FHA"/>
    <property type="match status" value="1"/>
</dbReference>
<dbReference type="InterPro" id="IPR000253">
    <property type="entry name" value="FHA_dom"/>
</dbReference>
<dbReference type="SMART" id="SM00443">
    <property type="entry name" value="G_patch"/>
    <property type="match status" value="1"/>
</dbReference>
<dbReference type="SUPFAM" id="SSF49879">
    <property type="entry name" value="SMAD/FHA domain"/>
    <property type="match status" value="1"/>
</dbReference>